<gene>
    <name evidence="2" type="ordered locus">bpr_II066</name>
</gene>
<accession>E0S3M4</accession>
<dbReference type="InterPro" id="IPR010982">
    <property type="entry name" value="Lambda_DNA-bd_dom_sf"/>
</dbReference>
<dbReference type="InterPro" id="IPR001387">
    <property type="entry name" value="Cro/C1-type_HTH"/>
</dbReference>
<dbReference type="GO" id="GO:0003677">
    <property type="term" value="F:DNA binding"/>
    <property type="evidence" value="ECO:0007669"/>
    <property type="project" value="InterPro"/>
</dbReference>
<dbReference type="HOGENOM" id="CLU_942262_0_0_9"/>
<evidence type="ECO:0000313" key="3">
    <source>
        <dbReference type="Proteomes" id="UP000001299"/>
    </source>
</evidence>
<protein>
    <recommendedName>
        <fullName evidence="1">HTH cro/C1-type domain-containing protein</fullName>
    </recommendedName>
</protein>
<dbReference type="RefSeq" id="WP_013282656.1">
    <property type="nucleotide sequence ID" value="NC_014389.1"/>
</dbReference>
<dbReference type="EMBL" id="CP001812">
    <property type="protein sequence ID" value="ADL36006.1"/>
    <property type="molecule type" value="Genomic_DNA"/>
</dbReference>
<reference evidence="2 3" key="1">
    <citation type="journal article" date="2010" name="PLoS ONE">
        <title>The glycobiome of the rumen bacterium Butyrivibrio proteoclasticus B316(T) highlights adaptation to a polysaccharide-rich environment.</title>
        <authorList>
            <person name="Kelly W.J."/>
            <person name="Leahy S.C."/>
            <person name="Altermann E."/>
            <person name="Yeoman C.J."/>
            <person name="Dunne J.C."/>
            <person name="Kong Z."/>
            <person name="Pacheco D.M."/>
            <person name="Li D."/>
            <person name="Noel S.J."/>
            <person name="Moon C.D."/>
            <person name="Cookson A.L."/>
            <person name="Attwood G.T."/>
        </authorList>
    </citation>
    <scope>NUCLEOTIDE SEQUENCE [LARGE SCALE GENOMIC DNA]</scope>
    <source>
        <strain evidence="3">ATCC 51982 / DSM 14932 / B316</strain>
        <plasmid evidence="3">Plasmid pCY360</plasmid>
    </source>
</reference>
<dbReference type="Pfam" id="PF01381">
    <property type="entry name" value="HTH_3"/>
    <property type="match status" value="1"/>
</dbReference>
<evidence type="ECO:0000259" key="1">
    <source>
        <dbReference type="PROSITE" id="PS50943"/>
    </source>
</evidence>
<sequence length="295" mass="33597">MSEIFNMLTAEESKFLRDTTGDKFDDPMTAMKVVLAIRQVAGGKELMLDTGEMLSGNSLTELAEENKEVAKLLIKAFNRSSGLQEGSILESYVFDNKDPREDEMQRQLIPEMVKALREKTGLSQKAFAEKYEVSLSSLEAWEAGRKKMSKYAYTYLKESLLDDIRAVKKIGTLTIPFEVMDEEGIQYVINCSAATKEMGKALYVRELKPRDEMDDTTYIAEVDHSIEIVDGKEVRAIEKYNCPESVKECLRVASKYSCDRIEFSFWGDIGFSMKATTKERLDYYLSGEYLSYEGE</sequence>
<organism evidence="2 3">
    <name type="scientific">Butyrivibrio proteoclasticus (strain ATCC 51982 / DSM 14932 / B316)</name>
    <name type="common">Clostridium proteoclasticum</name>
    <dbReference type="NCBI Taxonomy" id="515622"/>
    <lineage>
        <taxon>Bacteria</taxon>
        <taxon>Bacillati</taxon>
        <taxon>Bacillota</taxon>
        <taxon>Clostridia</taxon>
        <taxon>Lachnospirales</taxon>
        <taxon>Lachnospiraceae</taxon>
        <taxon>Butyrivibrio</taxon>
    </lineage>
</organism>
<dbReference type="KEGG" id="bpb:bpr_II066"/>
<geneLocation type="plasmid" evidence="2 3">
    <name>pCY360</name>
</geneLocation>
<dbReference type="Gene3D" id="1.10.260.40">
    <property type="entry name" value="lambda repressor-like DNA-binding domains"/>
    <property type="match status" value="1"/>
</dbReference>
<keyword evidence="3" id="KW-1185">Reference proteome</keyword>
<dbReference type="PROSITE" id="PS50943">
    <property type="entry name" value="HTH_CROC1"/>
    <property type="match status" value="1"/>
</dbReference>
<keyword evidence="2" id="KW-0614">Plasmid</keyword>
<dbReference type="Proteomes" id="UP000001299">
    <property type="component" value="Plasmid pCY360"/>
</dbReference>
<dbReference type="SUPFAM" id="SSF47413">
    <property type="entry name" value="lambda repressor-like DNA-binding domains"/>
    <property type="match status" value="1"/>
</dbReference>
<proteinExistence type="predicted"/>
<dbReference type="AlphaFoldDB" id="E0S3M4"/>
<name>E0S3M4_BUTPB</name>
<dbReference type="CDD" id="cd00093">
    <property type="entry name" value="HTH_XRE"/>
    <property type="match status" value="1"/>
</dbReference>
<evidence type="ECO:0000313" key="2">
    <source>
        <dbReference type="EMBL" id="ADL36006.1"/>
    </source>
</evidence>
<feature type="domain" description="HTH cro/C1-type" evidence="1">
    <location>
        <begin position="113"/>
        <end position="147"/>
    </location>
</feature>